<evidence type="ECO:0000313" key="1">
    <source>
        <dbReference type="EMBL" id="KAF6339763.1"/>
    </source>
</evidence>
<dbReference type="AlphaFoldDB" id="A0A7J7WQS8"/>
<protein>
    <submittedName>
        <fullName evidence="1">Uncharacterized protein</fullName>
    </submittedName>
</protein>
<organism evidence="1 2">
    <name type="scientific">Rhinolophus ferrumequinum</name>
    <name type="common">Greater horseshoe bat</name>
    <dbReference type="NCBI Taxonomy" id="59479"/>
    <lineage>
        <taxon>Eukaryota</taxon>
        <taxon>Metazoa</taxon>
        <taxon>Chordata</taxon>
        <taxon>Craniata</taxon>
        <taxon>Vertebrata</taxon>
        <taxon>Euteleostomi</taxon>
        <taxon>Mammalia</taxon>
        <taxon>Eutheria</taxon>
        <taxon>Laurasiatheria</taxon>
        <taxon>Chiroptera</taxon>
        <taxon>Yinpterochiroptera</taxon>
        <taxon>Rhinolophoidea</taxon>
        <taxon>Rhinolophidae</taxon>
        <taxon>Rhinolophinae</taxon>
        <taxon>Rhinolophus</taxon>
    </lineage>
</organism>
<gene>
    <name evidence="1" type="ORF">mRhiFer1_008040</name>
</gene>
<reference evidence="1 2" key="1">
    <citation type="journal article" date="2020" name="Nature">
        <title>Six reference-quality genomes reveal evolution of bat adaptations.</title>
        <authorList>
            <person name="Jebb D."/>
            <person name="Huang Z."/>
            <person name="Pippel M."/>
            <person name="Hughes G.M."/>
            <person name="Lavrichenko K."/>
            <person name="Devanna P."/>
            <person name="Winkler S."/>
            <person name="Jermiin L.S."/>
            <person name="Skirmuntt E.C."/>
            <person name="Katzourakis A."/>
            <person name="Burkitt-Gray L."/>
            <person name="Ray D.A."/>
            <person name="Sullivan K.A.M."/>
            <person name="Roscito J.G."/>
            <person name="Kirilenko B.M."/>
            <person name="Davalos L.M."/>
            <person name="Corthals A.P."/>
            <person name="Power M.L."/>
            <person name="Jones G."/>
            <person name="Ransome R.D."/>
            <person name="Dechmann D.K.N."/>
            <person name="Locatelli A.G."/>
            <person name="Puechmaille S.J."/>
            <person name="Fedrigo O."/>
            <person name="Jarvis E.D."/>
            <person name="Hiller M."/>
            <person name="Vernes S.C."/>
            <person name="Myers E.W."/>
            <person name="Teeling E.C."/>
        </authorList>
    </citation>
    <scope>NUCLEOTIDE SEQUENCE [LARGE SCALE GENOMIC DNA]</scope>
    <source>
        <strain evidence="1">MRhiFer1</strain>
        <tissue evidence="1">Lung</tissue>
    </source>
</reference>
<sequence length="133" mass="15336">METTCYRLCWASCLMTRQLFWNFCKATNDQFCGESTTQIMGSGVVLQQCCIRVMFLGSPLHAINVSFKYITGERWTQFLVTQSVTLLLNDKLLRKFYLIIHTGDRARRLYGNSSFDTGWSGHISEVLPVLLHR</sequence>
<name>A0A7J7WQS8_RHIFE</name>
<dbReference type="EMBL" id="JACAGC010000010">
    <property type="protein sequence ID" value="KAF6339763.1"/>
    <property type="molecule type" value="Genomic_DNA"/>
</dbReference>
<dbReference type="Proteomes" id="UP000585614">
    <property type="component" value="Unassembled WGS sequence"/>
</dbReference>
<evidence type="ECO:0000313" key="2">
    <source>
        <dbReference type="Proteomes" id="UP000585614"/>
    </source>
</evidence>
<proteinExistence type="predicted"/>
<comment type="caution">
    <text evidence="1">The sequence shown here is derived from an EMBL/GenBank/DDBJ whole genome shotgun (WGS) entry which is preliminary data.</text>
</comment>
<accession>A0A7J7WQS8</accession>